<keyword evidence="1" id="KW-0472">Membrane</keyword>
<name>A0A397A0F6_APHAT</name>
<keyword evidence="1" id="KW-0812">Transmembrane</keyword>
<reference evidence="2 3" key="1">
    <citation type="submission" date="2018-08" db="EMBL/GenBank/DDBJ databases">
        <title>Aphanomyces genome sequencing and annotation.</title>
        <authorList>
            <person name="Minardi D."/>
            <person name="Oidtmann B."/>
            <person name="Van Der Giezen M."/>
            <person name="Studholme D.J."/>
        </authorList>
    </citation>
    <scope>NUCLEOTIDE SEQUENCE [LARGE SCALE GENOMIC DNA]</scope>
    <source>
        <strain evidence="2 3">Kv</strain>
    </source>
</reference>
<dbReference type="EMBL" id="QUSZ01009374">
    <property type="protein sequence ID" value="RHX99188.1"/>
    <property type="molecule type" value="Genomic_DNA"/>
</dbReference>
<evidence type="ECO:0000256" key="1">
    <source>
        <dbReference type="SAM" id="Phobius"/>
    </source>
</evidence>
<evidence type="ECO:0008006" key="4">
    <source>
        <dbReference type="Google" id="ProtNLM"/>
    </source>
</evidence>
<feature type="transmembrane region" description="Helical" evidence="1">
    <location>
        <begin position="67"/>
        <end position="87"/>
    </location>
</feature>
<keyword evidence="1" id="KW-1133">Transmembrane helix</keyword>
<comment type="caution">
    <text evidence="2">The sequence shown here is derived from an EMBL/GenBank/DDBJ whole genome shotgun (WGS) entry which is preliminary data.</text>
</comment>
<feature type="transmembrane region" description="Helical" evidence="1">
    <location>
        <begin position="93"/>
        <end position="116"/>
    </location>
</feature>
<accession>A0A397A0F6</accession>
<feature type="transmembrane region" description="Helical" evidence="1">
    <location>
        <begin position="22"/>
        <end position="55"/>
    </location>
</feature>
<gene>
    <name evidence="2" type="ORF">DYB36_013307</name>
</gene>
<dbReference type="VEuPathDB" id="FungiDB:H257_14081"/>
<proteinExistence type="predicted"/>
<evidence type="ECO:0000313" key="3">
    <source>
        <dbReference type="Proteomes" id="UP000265427"/>
    </source>
</evidence>
<protein>
    <recommendedName>
        <fullName evidence="4">Transmembrane protein</fullName>
    </recommendedName>
</protein>
<sequence>MHDYESAQAHFLYEHREPCSQIAVVQIAVFFVSFVFTYLTWWAGLFGLLVAAVGYYGTLTPVVQSKVSFIQFVLLSSIVLVVVVSEWPVITSWGWVVVVLGTVSYIFQIYLTYIAIQRSFSYRAELMRSPPPAEIMVYSQQSVYTAVPQVVGGYRAPMDTKSI</sequence>
<evidence type="ECO:0000313" key="2">
    <source>
        <dbReference type="EMBL" id="RHX99188.1"/>
    </source>
</evidence>
<organism evidence="2 3">
    <name type="scientific">Aphanomyces astaci</name>
    <name type="common">Crayfish plague agent</name>
    <dbReference type="NCBI Taxonomy" id="112090"/>
    <lineage>
        <taxon>Eukaryota</taxon>
        <taxon>Sar</taxon>
        <taxon>Stramenopiles</taxon>
        <taxon>Oomycota</taxon>
        <taxon>Saprolegniomycetes</taxon>
        <taxon>Saprolegniales</taxon>
        <taxon>Verrucalvaceae</taxon>
        <taxon>Aphanomyces</taxon>
    </lineage>
</organism>
<dbReference type="AlphaFoldDB" id="A0A397A0F6"/>
<dbReference type="Proteomes" id="UP000265427">
    <property type="component" value="Unassembled WGS sequence"/>
</dbReference>